<keyword evidence="2" id="KW-1185">Reference proteome</keyword>
<dbReference type="Proteomes" id="UP001365846">
    <property type="component" value="Unassembled WGS sequence"/>
</dbReference>
<accession>A0ABU8VDC2</accession>
<sequence length="55" mass="5721">MFISFRQAAPHLAWAGVRSSLQKPQIAVAIAPNKLTANDGLGLSGALLQFAASLT</sequence>
<dbReference type="EMBL" id="JBBKZU010000003">
    <property type="protein sequence ID" value="MEJ8811010.1"/>
    <property type="molecule type" value="Genomic_DNA"/>
</dbReference>
<dbReference type="RefSeq" id="WP_340356328.1">
    <property type="nucleotide sequence ID" value="NZ_JBBKZU010000003.1"/>
</dbReference>
<evidence type="ECO:0000313" key="2">
    <source>
        <dbReference type="Proteomes" id="UP001365846"/>
    </source>
</evidence>
<comment type="caution">
    <text evidence="1">The sequence shown here is derived from an EMBL/GenBank/DDBJ whole genome shotgun (WGS) entry which is preliminary data.</text>
</comment>
<evidence type="ECO:0000313" key="1">
    <source>
        <dbReference type="EMBL" id="MEJ8811010.1"/>
    </source>
</evidence>
<organism evidence="1 2">
    <name type="scientific">Variovorax ureilyticus</name>
    <dbReference type="NCBI Taxonomy" id="1836198"/>
    <lineage>
        <taxon>Bacteria</taxon>
        <taxon>Pseudomonadati</taxon>
        <taxon>Pseudomonadota</taxon>
        <taxon>Betaproteobacteria</taxon>
        <taxon>Burkholderiales</taxon>
        <taxon>Comamonadaceae</taxon>
        <taxon>Variovorax</taxon>
    </lineage>
</organism>
<protein>
    <submittedName>
        <fullName evidence="1">Uncharacterized protein</fullName>
    </submittedName>
</protein>
<proteinExistence type="predicted"/>
<gene>
    <name evidence="1" type="ORF">WKW77_08010</name>
</gene>
<reference evidence="1 2" key="1">
    <citation type="submission" date="2024-03" db="EMBL/GenBank/DDBJ databases">
        <title>Novel species of the genus Variovorax.</title>
        <authorList>
            <person name="Liu Q."/>
            <person name="Xin Y.-H."/>
        </authorList>
    </citation>
    <scope>NUCLEOTIDE SEQUENCE [LARGE SCALE GENOMIC DNA]</scope>
    <source>
        <strain evidence="1 2">KACC 18899</strain>
    </source>
</reference>
<name>A0ABU8VDC2_9BURK</name>